<gene>
    <name evidence="6" type="ORF">FTUN_7918</name>
</gene>
<evidence type="ECO:0000256" key="4">
    <source>
        <dbReference type="ARBA" id="ARBA00023136"/>
    </source>
</evidence>
<keyword evidence="7" id="KW-1185">Reference proteome</keyword>
<dbReference type="InterPro" id="IPR009760">
    <property type="entry name" value="DUF1328"/>
</dbReference>
<evidence type="ECO:0000256" key="2">
    <source>
        <dbReference type="ARBA" id="ARBA00022692"/>
    </source>
</evidence>
<keyword evidence="1" id="KW-1003">Cell membrane</keyword>
<evidence type="ECO:0000256" key="3">
    <source>
        <dbReference type="ARBA" id="ARBA00022989"/>
    </source>
</evidence>
<keyword evidence="4 5" id="KW-0472">Membrane</keyword>
<protein>
    <recommendedName>
        <fullName evidence="8">DUF1328 domain-containing protein</fullName>
    </recommendedName>
</protein>
<dbReference type="GO" id="GO:0005886">
    <property type="term" value="C:plasma membrane"/>
    <property type="evidence" value="ECO:0007669"/>
    <property type="project" value="InterPro"/>
</dbReference>
<dbReference type="KEGG" id="ftj:FTUN_7918"/>
<dbReference type="PIRSF" id="PIRSF036466">
    <property type="entry name" value="UCP036466"/>
    <property type="match status" value="1"/>
</dbReference>
<proteinExistence type="predicted"/>
<dbReference type="Pfam" id="PF07043">
    <property type="entry name" value="DUF1328"/>
    <property type="match status" value="1"/>
</dbReference>
<dbReference type="Proteomes" id="UP000503447">
    <property type="component" value="Chromosome"/>
</dbReference>
<evidence type="ECO:0000256" key="1">
    <source>
        <dbReference type="ARBA" id="ARBA00022475"/>
    </source>
</evidence>
<feature type="transmembrane region" description="Helical" evidence="5">
    <location>
        <begin position="31"/>
        <end position="49"/>
    </location>
</feature>
<evidence type="ECO:0000313" key="7">
    <source>
        <dbReference type="Proteomes" id="UP000503447"/>
    </source>
</evidence>
<reference evidence="7" key="1">
    <citation type="submission" date="2020-05" db="EMBL/GenBank/DDBJ databases">
        <title>Frigoriglobus tundricola gen. nov., sp. nov., a psychrotolerant cellulolytic planctomycete of the family Gemmataceae with two divergent copies of 16S rRNA gene.</title>
        <authorList>
            <person name="Kulichevskaya I.S."/>
            <person name="Ivanova A.A."/>
            <person name="Naumoff D.G."/>
            <person name="Beletsky A.V."/>
            <person name="Rijpstra W.I.C."/>
            <person name="Sinninghe Damste J.S."/>
            <person name="Mardanov A.V."/>
            <person name="Ravin N.V."/>
            <person name="Dedysh S.N."/>
        </authorList>
    </citation>
    <scope>NUCLEOTIDE SEQUENCE [LARGE SCALE GENOMIC DNA]</scope>
    <source>
        <strain evidence="7">PL17</strain>
    </source>
</reference>
<evidence type="ECO:0000313" key="6">
    <source>
        <dbReference type="EMBL" id="QJX00293.1"/>
    </source>
</evidence>
<evidence type="ECO:0000256" key="5">
    <source>
        <dbReference type="SAM" id="Phobius"/>
    </source>
</evidence>
<dbReference type="RefSeq" id="WP_171475075.1">
    <property type="nucleotide sequence ID" value="NZ_CP053452.2"/>
</dbReference>
<evidence type="ECO:0008006" key="8">
    <source>
        <dbReference type="Google" id="ProtNLM"/>
    </source>
</evidence>
<name>A0A6M5Z4Y6_9BACT</name>
<dbReference type="AlphaFoldDB" id="A0A6M5Z4Y6"/>
<organism evidence="6 7">
    <name type="scientific">Frigoriglobus tundricola</name>
    <dbReference type="NCBI Taxonomy" id="2774151"/>
    <lineage>
        <taxon>Bacteria</taxon>
        <taxon>Pseudomonadati</taxon>
        <taxon>Planctomycetota</taxon>
        <taxon>Planctomycetia</taxon>
        <taxon>Gemmatales</taxon>
        <taxon>Gemmataceae</taxon>
        <taxon>Frigoriglobus</taxon>
    </lineage>
</organism>
<dbReference type="EMBL" id="CP053452">
    <property type="protein sequence ID" value="QJX00293.1"/>
    <property type="molecule type" value="Genomic_DNA"/>
</dbReference>
<keyword evidence="2 5" id="KW-0812">Transmembrane</keyword>
<accession>A0A6M5Z4Y6</accession>
<keyword evidence="3 5" id="KW-1133">Transmembrane helix</keyword>
<sequence length="54" mass="5782">MRRWTLIFLLVALVAAPVGFGGLDPDLRSYARVVFFGAVLMAVCALIGGRDSAK</sequence>